<feature type="region of interest" description="Disordered" evidence="1">
    <location>
        <begin position="1"/>
        <end position="20"/>
    </location>
</feature>
<organism evidence="3 4">
    <name type="scientific">Georgenia daeguensis</name>
    <dbReference type="NCBI Taxonomy" id="908355"/>
    <lineage>
        <taxon>Bacteria</taxon>
        <taxon>Bacillati</taxon>
        <taxon>Actinomycetota</taxon>
        <taxon>Actinomycetes</taxon>
        <taxon>Micrococcales</taxon>
        <taxon>Bogoriellaceae</taxon>
        <taxon>Georgenia</taxon>
    </lineage>
</organism>
<feature type="compositionally biased region" description="Basic and acidic residues" evidence="1">
    <location>
        <begin position="1"/>
        <end position="18"/>
    </location>
</feature>
<keyword evidence="2" id="KW-0472">Membrane</keyword>
<keyword evidence="2" id="KW-1133">Transmembrane helix</keyword>
<sequence>MSGDLPRELRDAGEDLPPRSRRPAWHRVVAGLVVAAMVVTLLLYTGMAFF</sequence>
<evidence type="ECO:0000256" key="1">
    <source>
        <dbReference type="SAM" id="MobiDB-lite"/>
    </source>
</evidence>
<comment type="caution">
    <text evidence="3">The sequence shown here is derived from an EMBL/GenBank/DDBJ whole genome shotgun (WGS) entry which is preliminary data.</text>
</comment>
<name>A0ABP8ESX4_9MICO</name>
<dbReference type="RefSeq" id="WP_345039177.1">
    <property type="nucleotide sequence ID" value="NZ_BAABBA010000005.1"/>
</dbReference>
<evidence type="ECO:0000313" key="3">
    <source>
        <dbReference type="EMBL" id="GAA4287020.1"/>
    </source>
</evidence>
<accession>A0ABP8ESX4</accession>
<evidence type="ECO:0000256" key="2">
    <source>
        <dbReference type="SAM" id="Phobius"/>
    </source>
</evidence>
<gene>
    <name evidence="3" type="ORF">GCM10022262_13790</name>
</gene>
<evidence type="ECO:0000313" key="4">
    <source>
        <dbReference type="Proteomes" id="UP001499841"/>
    </source>
</evidence>
<keyword evidence="4" id="KW-1185">Reference proteome</keyword>
<keyword evidence="2" id="KW-0812">Transmembrane</keyword>
<feature type="transmembrane region" description="Helical" evidence="2">
    <location>
        <begin position="28"/>
        <end position="49"/>
    </location>
</feature>
<dbReference type="EMBL" id="BAABBA010000005">
    <property type="protein sequence ID" value="GAA4287020.1"/>
    <property type="molecule type" value="Genomic_DNA"/>
</dbReference>
<proteinExistence type="predicted"/>
<dbReference type="Proteomes" id="UP001499841">
    <property type="component" value="Unassembled WGS sequence"/>
</dbReference>
<protein>
    <submittedName>
        <fullName evidence="3">Uncharacterized protein</fullName>
    </submittedName>
</protein>
<reference evidence="4" key="1">
    <citation type="journal article" date="2019" name="Int. J. Syst. Evol. Microbiol.">
        <title>The Global Catalogue of Microorganisms (GCM) 10K type strain sequencing project: providing services to taxonomists for standard genome sequencing and annotation.</title>
        <authorList>
            <consortium name="The Broad Institute Genomics Platform"/>
            <consortium name="The Broad Institute Genome Sequencing Center for Infectious Disease"/>
            <person name="Wu L."/>
            <person name="Ma J."/>
        </authorList>
    </citation>
    <scope>NUCLEOTIDE SEQUENCE [LARGE SCALE GENOMIC DNA]</scope>
    <source>
        <strain evidence="4">JCM 17459</strain>
    </source>
</reference>